<protein>
    <submittedName>
        <fullName evidence="1">Uncharacterized protein</fullName>
    </submittedName>
</protein>
<sequence>MTNNIDIESKVIDRFVIKTKRERYLTFIKSEKTRPKFINVLSQINFLREDLFEKVEGNEYEFIKDRIKLLRNLKDCYVISENQRIDKKRLDIDTALTETIGADQGTLLVFGDAEILYSEAEGFNNRWISKPMQFK</sequence>
<organism evidence="1 2">
    <name type="scientific">Kaistella flava</name>
    <name type="common">ex Peng et al. 2021</name>
    <dbReference type="NCBI Taxonomy" id="2038776"/>
    <lineage>
        <taxon>Bacteria</taxon>
        <taxon>Pseudomonadati</taxon>
        <taxon>Bacteroidota</taxon>
        <taxon>Flavobacteriia</taxon>
        <taxon>Flavobacteriales</taxon>
        <taxon>Weeksellaceae</taxon>
        <taxon>Chryseobacterium group</taxon>
        <taxon>Kaistella</taxon>
    </lineage>
</organism>
<dbReference type="AlphaFoldDB" id="A0A7M2Y3T9"/>
<keyword evidence="2" id="KW-1185">Reference proteome</keyword>
<evidence type="ECO:0000313" key="1">
    <source>
        <dbReference type="EMBL" id="QOW08887.1"/>
    </source>
</evidence>
<name>A0A7M2Y3T9_9FLAO</name>
<dbReference type="EMBL" id="CP040442">
    <property type="protein sequence ID" value="QOW08887.1"/>
    <property type="molecule type" value="Genomic_DNA"/>
</dbReference>
<accession>A0A7M2Y3T9</accession>
<reference evidence="1 2" key="1">
    <citation type="submission" date="2019-05" db="EMBL/GenBank/DDBJ databases">
        <title>Chryseobacterium sp. isolated from King George Island, maritime Antarctica.</title>
        <authorList>
            <person name="Peng X."/>
        </authorList>
    </citation>
    <scope>NUCLEOTIDE SEQUENCE [LARGE SCALE GENOMIC DNA]</scope>
    <source>
        <strain evidence="1 2">7-3A</strain>
    </source>
</reference>
<evidence type="ECO:0000313" key="2">
    <source>
        <dbReference type="Proteomes" id="UP000594195"/>
    </source>
</evidence>
<gene>
    <name evidence="1" type="ORF">Q73A0000_00255</name>
</gene>
<dbReference type="KEGG" id="kfa:Q73A0000_00255"/>
<proteinExistence type="predicted"/>
<dbReference type="RefSeq" id="WP_193812099.1">
    <property type="nucleotide sequence ID" value="NZ_CP040442.1"/>
</dbReference>
<dbReference type="Proteomes" id="UP000594195">
    <property type="component" value="Chromosome"/>
</dbReference>